<dbReference type="AlphaFoldDB" id="A0A418XES7"/>
<reference evidence="2 3" key="1">
    <citation type="submission" date="2018-09" db="EMBL/GenBank/DDBJ databases">
        <authorList>
            <person name="Zhu H."/>
        </authorList>
    </citation>
    <scope>NUCLEOTIDE SEQUENCE [LARGE SCALE GENOMIC DNA]</scope>
    <source>
        <strain evidence="2 3">K1S02-6</strain>
    </source>
</reference>
<proteinExistence type="predicted"/>
<gene>
    <name evidence="2" type="ORF">D3879_14595</name>
</gene>
<sequence length="293" mass="31307">MGEFIEERLSVQVDYGADFSEEYAVKISASENGNEYRSLLHPFPKMRCDISYEMRKGQWVIDNVLDLYHRCLGRFAGFRVRNTADYSSNAYKGVPTALDQPMQLVSAGVYQLQKLYGAAGKPTITTGRPVRTVFKPVAGTVLVAIGGVALPSAQWAVDTITGRITLAANKTDTIVGITKAAQAVIDVGTNTFLVGESVVISGVAGMTQINGLRALITAKPDATHITVAINSTAFSTYTSGGTVQTQPVAGEAVTAGFEFDIPCRFDSDLSGITFTTFDVMSAGGIEIIELLNP</sequence>
<evidence type="ECO:0000313" key="3">
    <source>
        <dbReference type="Proteomes" id="UP000284021"/>
    </source>
</evidence>
<accession>A0A418XES7</accession>
<keyword evidence="3" id="KW-1185">Reference proteome</keyword>
<protein>
    <recommendedName>
        <fullName evidence="1">DUF2460 domain-containing protein</fullName>
    </recommendedName>
</protein>
<comment type="caution">
    <text evidence="2">The sequence shown here is derived from an EMBL/GenBank/DDBJ whole genome shotgun (WGS) entry which is preliminary data.</text>
</comment>
<organism evidence="2 3">
    <name type="scientific">Pseudomonas cavernicola</name>
    <dbReference type="NCBI Taxonomy" id="2320866"/>
    <lineage>
        <taxon>Bacteria</taxon>
        <taxon>Pseudomonadati</taxon>
        <taxon>Pseudomonadota</taxon>
        <taxon>Gammaproteobacteria</taxon>
        <taxon>Pseudomonadales</taxon>
        <taxon>Pseudomonadaceae</taxon>
        <taxon>Pseudomonas</taxon>
    </lineage>
</organism>
<evidence type="ECO:0000259" key="1">
    <source>
        <dbReference type="Pfam" id="PF09343"/>
    </source>
</evidence>
<dbReference type="EMBL" id="QYUR01000003">
    <property type="protein sequence ID" value="RJG10907.1"/>
    <property type="molecule type" value="Genomic_DNA"/>
</dbReference>
<dbReference type="Pfam" id="PF09343">
    <property type="entry name" value="DUF2460"/>
    <property type="match status" value="2"/>
</dbReference>
<feature type="domain" description="DUF2460" evidence="1">
    <location>
        <begin position="218"/>
        <end position="290"/>
    </location>
</feature>
<dbReference type="InterPro" id="IPR042302">
    <property type="entry name" value="E1_FCCH_sf"/>
</dbReference>
<dbReference type="Gene3D" id="2.40.30.180">
    <property type="entry name" value="Ubiquitin-activating enzyme E1, FCCH domain"/>
    <property type="match status" value="1"/>
</dbReference>
<dbReference type="InterPro" id="IPR011740">
    <property type="entry name" value="DUF2460"/>
</dbReference>
<dbReference type="RefSeq" id="WP_119955039.1">
    <property type="nucleotide sequence ID" value="NZ_QYUR01000003.1"/>
</dbReference>
<feature type="domain" description="DUF2460" evidence="1">
    <location>
        <begin position="10"/>
        <end position="172"/>
    </location>
</feature>
<name>A0A418XES7_9PSED</name>
<dbReference type="Proteomes" id="UP000284021">
    <property type="component" value="Unassembled WGS sequence"/>
</dbReference>
<evidence type="ECO:0000313" key="2">
    <source>
        <dbReference type="EMBL" id="RJG10907.1"/>
    </source>
</evidence>
<dbReference type="OrthoDB" id="6875126at2"/>